<evidence type="ECO:0000259" key="3">
    <source>
        <dbReference type="PROSITE" id="PS51371"/>
    </source>
</evidence>
<dbReference type="PROSITE" id="PS51371">
    <property type="entry name" value="CBS"/>
    <property type="match status" value="2"/>
</dbReference>
<dbReference type="SMART" id="SM00116">
    <property type="entry name" value="CBS"/>
    <property type="match status" value="2"/>
</dbReference>
<dbReference type="Gene3D" id="3.10.580.10">
    <property type="entry name" value="CBS-domain"/>
    <property type="match status" value="1"/>
</dbReference>
<dbReference type="SUPFAM" id="SSF54631">
    <property type="entry name" value="CBS-domain pair"/>
    <property type="match status" value="1"/>
</dbReference>
<organism evidence="4 5">
    <name type="scientific">Georgfuchsia toluolica</name>
    <dbReference type="NCBI Taxonomy" id="424218"/>
    <lineage>
        <taxon>Bacteria</taxon>
        <taxon>Pseudomonadati</taxon>
        <taxon>Pseudomonadota</taxon>
        <taxon>Betaproteobacteria</taxon>
        <taxon>Nitrosomonadales</taxon>
        <taxon>Sterolibacteriaceae</taxon>
        <taxon>Georgfuchsia</taxon>
    </lineage>
</organism>
<protein>
    <recommendedName>
        <fullName evidence="3">CBS domain-containing protein</fullName>
    </recommendedName>
</protein>
<keyword evidence="5" id="KW-1185">Reference proteome</keyword>
<evidence type="ECO:0000256" key="2">
    <source>
        <dbReference type="PROSITE-ProRule" id="PRU00703"/>
    </source>
</evidence>
<dbReference type="Pfam" id="PF00571">
    <property type="entry name" value="CBS"/>
    <property type="match status" value="2"/>
</dbReference>
<dbReference type="RefSeq" id="WP_220636187.1">
    <property type="nucleotide sequence ID" value="NZ_CAJQUM010000001.1"/>
</dbReference>
<dbReference type="InterPro" id="IPR000644">
    <property type="entry name" value="CBS_dom"/>
</dbReference>
<evidence type="ECO:0000256" key="1">
    <source>
        <dbReference type="ARBA" id="ARBA00023122"/>
    </source>
</evidence>
<dbReference type="InterPro" id="IPR051257">
    <property type="entry name" value="Diverse_CBS-Domain"/>
</dbReference>
<dbReference type="AlphaFoldDB" id="A0A916J5I2"/>
<dbReference type="InterPro" id="IPR046342">
    <property type="entry name" value="CBS_dom_sf"/>
</dbReference>
<reference evidence="4" key="1">
    <citation type="submission" date="2021-04" db="EMBL/GenBank/DDBJ databases">
        <authorList>
            <person name="Hornung B."/>
        </authorList>
    </citation>
    <scope>NUCLEOTIDE SEQUENCE</scope>
    <source>
        <strain evidence="4">G5G6</strain>
    </source>
</reference>
<comment type="caution">
    <text evidence="4">The sequence shown here is derived from an EMBL/GenBank/DDBJ whole genome shotgun (WGS) entry which is preliminary data.</text>
</comment>
<dbReference type="Proteomes" id="UP000742786">
    <property type="component" value="Unassembled WGS sequence"/>
</dbReference>
<feature type="domain" description="CBS" evidence="3">
    <location>
        <begin position="12"/>
        <end position="69"/>
    </location>
</feature>
<evidence type="ECO:0000313" key="4">
    <source>
        <dbReference type="EMBL" id="CAG4884327.1"/>
    </source>
</evidence>
<name>A0A916J5I2_9PROT</name>
<feature type="domain" description="CBS" evidence="3">
    <location>
        <begin position="80"/>
        <end position="138"/>
    </location>
</feature>
<sequence>MNMHLPLVREFMDNYVDTLSPETDIMVAVKFLLQKRVTSAPVVDSKGELLGILTELDCLKLLTLGDADCVLPKGQVKNFMTLASAVQAIPPDMDIYYVAGLFLEVPYRRFPVVENGRLVGAITRFDILRAVQSRLAPSVISSKEGIQSLTYIRSP</sequence>
<dbReference type="PANTHER" id="PTHR43080:SF26">
    <property type="entry name" value="REGULATORY PROTEIN"/>
    <property type="match status" value="1"/>
</dbReference>
<evidence type="ECO:0000313" key="5">
    <source>
        <dbReference type="Proteomes" id="UP000742786"/>
    </source>
</evidence>
<keyword evidence="1 2" id="KW-0129">CBS domain</keyword>
<dbReference type="PANTHER" id="PTHR43080">
    <property type="entry name" value="CBS DOMAIN-CONTAINING PROTEIN CBSX3, MITOCHONDRIAL"/>
    <property type="match status" value="1"/>
</dbReference>
<proteinExistence type="predicted"/>
<dbReference type="EMBL" id="CAJQUM010000001">
    <property type="protein sequence ID" value="CAG4884327.1"/>
    <property type="molecule type" value="Genomic_DNA"/>
</dbReference>
<accession>A0A916J5I2</accession>
<gene>
    <name evidence="4" type="ORF">GTOL_12210</name>
</gene>